<dbReference type="AlphaFoldDB" id="A0A6J7RRX5"/>
<evidence type="ECO:0000313" key="2">
    <source>
        <dbReference type="EMBL" id="CAB5031412.1"/>
    </source>
</evidence>
<feature type="region of interest" description="Disordered" evidence="1">
    <location>
        <begin position="28"/>
        <end position="93"/>
    </location>
</feature>
<organism evidence="2">
    <name type="scientific">freshwater metagenome</name>
    <dbReference type="NCBI Taxonomy" id="449393"/>
    <lineage>
        <taxon>unclassified sequences</taxon>
        <taxon>metagenomes</taxon>
        <taxon>ecological metagenomes</taxon>
    </lineage>
</organism>
<accession>A0A6J7RRX5</accession>
<dbReference type="EMBL" id="CAFBPN010000154">
    <property type="protein sequence ID" value="CAB5031412.1"/>
    <property type="molecule type" value="Genomic_DNA"/>
</dbReference>
<gene>
    <name evidence="2" type="ORF">UFOPK4098_01587</name>
</gene>
<evidence type="ECO:0000256" key="1">
    <source>
        <dbReference type="SAM" id="MobiDB-lite"/>
    </source>
</evidence>
<proteinExistence type="predicted"/>
<reference evidence="2" key="1">
    <citation type="submission" date="2020-05" db="EMBL/GenBank/DDBJ databases">
        <authorList>
            <person name="Chiriac C."/>
            <person name="Salcher M."/>
            <person name="Ghai R."/>
            <person name="Kavagutti S V."/>
        </authorList>
    </citation>
    <scope>NUCLEOTIDE SEQUENCE</scope>
</reference>
<feature type="compositionally biased region" description="Polar residues" evidence="1">
    <location>
        <begin position="79"/>
        <end position="93"/>
    </location>
</feature>
<sequence length="164" mass="18730">MDICRSCEPRQETCIFYWVPCPYTAPAEHFITPPSAQDDAESEKPPRTQGPTSSFNEPSFADAPSDESCNSKGKRNGETHITQIQNGGMKKNQNVVLQERVGAWPIGYSGSTHPKWVCRSKAEQEEKRENNEHHRHGPCNEWVVQFFAVSPHHGYTRQRERQHP</sequence>
<protein>
    <submittedName>
        <fullName evidence="2">Unannotated protein</fullName>
    </submittedName>
</protein>
<name>A0A6J7RRX5_9ZZZZ</name>